<gene>
    <name evidence="11" type="primary">LOC113052528</name>
</gene>
<keyword evidence="7" id="KW-0325">Glycoprotein</keyword>
<dbReference type="AlphaFoldDB" id="A0A6P6KNM1"/>
<dbReference type="SUPFAM" id="SSF48726">
    <property type="entry name" value="Immunoglobulin"/>
    <property type="match status" value="1"/>
</dbReference>
<dbReference type="InterPro" id="IPR013106">
    <property type="entry name" value="Ig_V-set"/>
</dbReference>
<dbReference type="InterPro" id="IPR003599">
    <property type="entry name" value="Ig_sub"/>
</dbReference>
<evidence type="ECO:0000256" key="6">
    <source>
        <dbReference type="ARBA" id="ARBA00023157"/>
    </source>
</evidence>
<reference evidence="11" key="1">
    <citation type="submission" date="2025-08" db="UniProtKB">
        <authorList>
            <consortium name="RefSeq"/>
        </authorList>
    </citation>
    <scope>IDENTIFICATION</scope>
    <source>
        <strain evidence="11">Wakin</strain>
        <tissue evidence="11">Muscle</tissue>
    </source>
</reference>
<evidence type="ECO:0000256" key="5">
    <source>
        <dbReference type="ARBA" id="ARBA00023136"/>
    </source>
</evidence>
<dbReference type="InterPro" id="IPR013783">
    <property type="entry name" value="Ig-like_fold"/>
</dbReference>
<keyword evidence="10" id="KW-1185">Reference proteome</keyword>
<dbReference type="InterPro" id="IPR052051">
    <property type="entry name" value="TCR_complex_component"/>
</dbReference>
<keyword evidence="5 8" id="KW-0472">Membrane</keyword>
<sequence length="245" mass="28033">MFSTASIQTHSGQRVTMWCSHNIHVSGYLYWFKQSDGAVPVTIVRMLYTESLRKVEPTYFNNFTKDHLVMDLFNKVTTLTITQVKMSDSGFYFCGATGYDMKFGNGTRLEVKANVEEHHNLNTIVNPTMINDLPAVFITEKNYTGTSKKDHEQSAVSEECSRDIYFKLTLLFGGIISFTCIVSLILGIIREHRRQKHKKVAECQAQQQDDKENDSVYTAVYFSNQRPKRAGRHTEDPIAVYNDTT</sequence>
<dbReference type="PANTHER" id="PTHR19433">
    <property type="entry name" value="T-CELL RECEPTOR ALPHA CHAIN V REGION-RELATED"/>
    <property type="match status" value="1"/>
</dbReference>
<keyword evidence="8" id="KW-0812">Transmembrane</keyword>
<dbReference type="PROSITE" id="PS50835">
    <property type="entry name" value="IG_LIKE"/>
    <property type="match status" value="1"/>
</dbReference>
<accession>A0A6P6KNM1</accession>
<keyword evidence="2" id="KW-1003">Cell membrane</keyword>
<name>A0A6P6KNM1_CARAU</name>
<organism evidence="10 11">
    <name type="scientific">Carassius auratus</name>
    <name type="common">Goldfish</name>
    <dbReference type="NCBI Taxonomy" id="7957"/>
    <lineage>
        <taxon>Eukaryota</taxon>
        <taxon>Metazoa</taxon>
        <taxon>Chordata</taxon>
        <taxon>Craniata</taxon>
        <taxon>Vertebrata</taxon>
        <taxon>Euteleostomi</taxon>
        <taxon>Actinopterygii</taxon>
        <taxon>Neopterygii</taxon>
        <taxon>Teleostei</taxon>
        <taxon>Ostariophysi</taxon>
        <taxon>Cypriniformes</taxon>
        <taxon>Cyprinidae</taxon>
        <taxon>Cyprininae</taxon>
        <taxon>Carassius</taxon>
    </lineage>
</organism>
<dbReference type="PANTHER" id="PTHR19433:SF111">
    <property type="entry name" value="T CELL RECEPTOR ALPHA VARIABLE 4"/>
    <property type="match status" value="1"/>
</dbReference>
<feature type="transmembrane region" description="Helical" evidence="8">
    <location>
        <begin position="164"/>
        <end position="189"/>
    </location>
</feature>
<dbReference type="Proteomes" id="UP000515129">
    <property type="component" value="Chromosome 32"/>
</dbReference>
<dbReference type="OrthoDB" id="9932608at2759"/>
<evidence type="ECO:0000256" key="8">
    <source>
        <dbReference type="SAM" id="Phobius"/>
    </source>
</evidence>
<keyword evidence="3" id="KW-0732">Signal</keyword>
<evidence type="ECO:0000256" key="3">
    <source>
        <dbReference type="ARBA" id="ARBA00022729"/>
    </source>
</evidence>
<keyword evidence="4" id="KW-0391">Immunity</keyword>
<dbReference type="InterPro" id="IPR036179">
    <property type="entry name" value="Ig-like_dom_sf"/>
</dbReference>
<evidence type="ECO:0000256" key="4">
    <source>
        <dbReference type="ARBA" id="ARBA00022859"/>
    </source>
</evidence>
<dbReference type="InterPro" id="IPR007110">
    <property type="entry name" value="Ig-like_dom"/>
</dbReference>
<dbReference type="GeneID" id="113052528"/>
<dbReference type="SMART" id="SM00409">
    <property type="entry name" value="IG"/>
    <property type="match status" value="1"/>
</dbReference>
<evidence type="ECO:0000313" key="11">
    <source>
        <dbReference type="RefSeq" id="XP_026072722.1"/>
    </source>
</evidence>
<evidence type="ECO:0000256" key="1">
    <source>
        <dbReference type="ARBA" id="ARBA00004236"/>
    </source>
</evidence>
<dbReference type="GO" id="GO:0005886">
    <property type="term" value="C:plasma membrane"/>
    <property type="evidence" value="ECO:0007669"/>
    <property type="project" value="UniProtKB-SubCell"/>
</dbReference>
<evidence type="ECO:0000313" key="10">
    <source>
        <dbReference type="Proteomes" id="UP000515129"/>
    </source>
</evidence>
<dbReference type="Gene3D" id="2.60.40.10">
    <property type="entry name" value="Immunoglobulins"/>
    <property type="match status" value="1"/>
</dbReference>
<dbReference type="GO" id="GO:0009617">
    <property type="term" value="P:response to bacterium"/>
    <property type="evidence" value="ECO:0007669"/>
    <property type="project" value="TreeGrafter"/>
</dbReference>
<evidence type="ECO:0000259" key="9">
    <source>
        <dbReference type="PROSITE" id="PS50835"/>
    </source>
</evidence>
<evidence type="ECO:0000256" key="2">
    <source>
        <dbReference type="ARBA" id="ARBA00022475"/>
    </source>
</evidence>
<evidence type="ECO:0000256" key="7">
    <source>
        <dbReference type="ARBA" id="ARBA00023180"/>
    </source>
</evidence>
<keyword evidence="6" id="KW-1015">Disulfide bond</keyword>
<proteinExistence type="predicted"/>
<feature type="domain" description="Ig-like" evidence="9">
    <location>
        <begin position="1"/>
        <end position="116"/>
    </location>
</feature>
<protein>
    <submittedName>
        <fullName evidence="11">Uncharacterized protein LOC113052528 isoform X1</fullName>
    </submittedName>
</protein>
<comment type="subcellular location">
    <subcellularLocation>
        <location evidence="1">Cell membrane</location>
    </subcellularLocation>
</comment>
<keyword evidence="8" id="KW-1133">Transmembrane helix</keyword>
<dbReference type="KEGG" id="caua:113052528"/>
<dbReference type="GO" id="GO:0002376">
    <property type="term" value="P:immune system process"/>
    <property type="evidence" value="ECO:0007669"/>
    <property type="project" value="UniProtKB-KW"/>
</dbReference>
<dbReference type="Pfam" id="PF07686">
    <property type="entry name" value="V-set"/>
    <property type="match status" value="1"/>
</dbReference>
<dbReference type="RefSeq" id="XP_026072722.1">
    <property type="nucleotide sequence ID" value="XM_026216937.1"/>
</dbReference>